<dbReference type="PROSITE" id="PS50893">
    <property type="entry name" value="ABC_TRANSPORTER_2"/>
    <property type="match status" value="1"/>
</dbReference>
<protein>
    <submittedName>
        <fullName evidence="7">Amino acid/amide ABC transporter ATP-binding protein 1, HAAT family</fullName>
    </submittedName>
</protein>
<dbReference type="InterPro" id="IPR003593">
    <property type="entry name" value="AAA+_ATPase"/>
</dbReference>
<dbReference type="InterPro" id="IPR003439">
    <property type="entry name" value="ABC_transporter-like_ATP-bd"/>
</dbReference>
<keyword evidence="3" id="KW-0547">Nucleotide-binding</keyword>
<evidence type="ECO:0000256" key="3">
    <source>
        <dbReference type="ARBA" id="ARBA00022741"/>
    </source>
</evidence>
<dbReference type="SUPFAM" id="SSF52540">
    <property type="entry name" value="P-loop containing nucleoside triphosphate hydrolases"/>
    <property type="match status" value="1"/>
</dbReference>
<reference evidence="8" key="1">
    <citation type="submission" date="2016-10" db="EMBL/GenBank/DDBJ databases">
        <authorList>
            <person name="Varghese N."/>
            <person name="Submissions S."/>
        </authorList>
    </citation>
    <scope>NUCLEOTIDE SEQUENCE [LARGE SCALE GENOMIC DNA]</scope>
    <source>
        <strain evidence="8">GAS369</strain>
    </source>
</reference>
<dbReference type="CDD" id="cd03219">
    <property type="entry name" value="ABC_Mj1267_LivG_branched"/>
    <property type="match status" value="1"/>
</dbReference>
<dbReference type="AlphaFoldDB" id="A0A1H1SRC2"/>
<evidence type="ECO:0000313" key="8">
    <source>
        <dbReference type="Proteomes" id="UP000243904"/>
    </source>
</evidence>
<dbReference type="Pfam" id="PF12399">
    <property type="entry name" value="BCA_ABC_TP_C"/>
    <property type="match status" value="1"/>
</dbReference>
<dbReference type="EMBL" id="LT629750">
    <property type="protein sequence ID" value="SDS50475.1"/>
    <property type="molecule type" value="Genomic_DNA"/>
</dbReference>
<evidence type="ECO:0000259" key="6">
    <source>
        <dbReference type="PROSITE" id="PS50893"/>
    </source>
</evidence>
<proteinExistence type="inferred from homology"/>
<accession>A0A1H1SRC2</accession>
<dbReference type="InterPro" id="IPR017871">
    <property type="entry name" value="ABC_transporter-like_CS"/>
</dbReference>
<dbReference type="FunFam" id="3.40.50.300:FF:000421">
    <property type="entry name" value="Branched-chain amino acid ABC transporter ATP-binding protein"/>
    <property type="match status" value="1"/>
</dbReference>
<evidence type="ECO:0000313" key="7">
    <source>
        <dbReference type="EMBL" id="SDS50475.1"/>
    </source>
</evidence>
<dbReference type="InterPro" id="IPR027417">
    <property type="entry name" value="P-loop_NTPase"/>
</dbReference>
<dbReference type="InterPro" id="IPR051120">
    <property type="entry name" value="ABC_AA/LPS_Transport"/>
</dbReference>
<keyword evidence="8" id="KW-1185">Reference proteome</keyword>
<keyword evidence="4 7" id="KW-0067">ATP-binding</keyword>
<dbReference type="Pfam" id="PF00005">
    <property type="entry name" value="ABC_tran"/>
    <property type="match status" value="1"/>
</dbReference>
<name>A0A1H1SRC2_9BRAD</name>
<dbReference type="Proteomes" id="UP000243904">
    <property type="component" value="Chromosome I"/>
</dbReference>
<dbReference type="PANTHER" id="PTHR45772:SF9">
    <property type="entry name" value="CONSERVED COMPONENT OF ABC TRANSPORTER FOR NATURAL AMINO ACIDS"/>
    <property type="match status" value="1"/>
</dbReference>
<dbReference type="GO" id="GO:0005524">
    <property type="term" value="F:ATP binding"/>
    <property type="evidence" value="ECO:0007669"/>
    <property type="project" value="UniProtKB-KW"/>
</dbReference>
<comment type="similarity">
    <text evidence="1">Belongs to the ABC transporter superfamily.</text>
</comment>
<dbReference type="PANTHER" id="PTHR45772">
    <property type="entry name" value="CONSERVED COMPONENT OF ABC TRANSPORTER FOR NATURAL AMINO ACIDS-RELATED"/>
    <property type="match status" value="1"/>
</dbReference>
<dbReference type="GO" id="GO:0016887">
    <property type="term" value="F:ATP hydrolysis activity"/>
    <property type="evidence" value="ECO:0007669"/>
    <property type="project" value="InterPro"/>
</dbReference>
<evidence type="ECO:0000256" key="5">
    <source>
        <dbReference type="ARBA" id="ARBA00024722"/>
    </source>
</evidence>
<gene>
    <name evidence="7" type="ORF">SAMN05444158_2261</name>
</gene>
<evidence type="ECO:0000256" key="4">
    <source>
        <dbReference type="ARBA" id="ARBA00022840"/>
    </source>
</evidence>
<evidence type="ECO:0000256" key="1">
    <source>
        <dbReference type="ARBA" id="ARBA00005417"/>
    </source>
</evidence>
<dbReference type="InterPro" id="IPR032823">
    <property type="entry name" value="BCA_ABC_TP_C"/>
</dbReference>
<dbReference type="GO" id="GO:0005886">
    <property type="term" value="C:plasma membrane"/>
    <property type="evidence" value="ECO:0007669"/>
    <property type="project" value="TreeGrafter"/>
</dbReference>
<dbReference type="SMART" id="SM00382">
    <property type="entry name" value="AAA"/>
    <property type="match status" value="1"/>
</dbReference>
<dbReference type="PROSITE" id="PS00211">
    <property type="entry name" value="ABC_TRANSPORTER_1"/>
    <property type="match status" value="1"/>
</dbReference>
<feature type="domain" description="ABC transporter" evidence="6">
    <location>
        <begin position="6"/>
        <end position="252"/>
    </location>
</feature>
<evidence type="ECO:0000256" key="2">
    <source>
        <dbReference type="ARBA" id="ARBA00022448"/>
    </source>
</evidence>
<sequence>MVIPLLELKDVSRRFGGVAALSDVSFSVPAGAVIGLIGPNGSGKTTLMNVISGVDAPTKGAVLLDGLPIQGVPANTLARRGVSRTFQHIRLIPELTAGQNVTLALHAPSAGPFDILLRLPRLRRIELDRHARAVELLRKVGIGQHASTLAGDLSYGDRRRVEIARALASEPRLLLLDEPAAGMTHGERTSLRDLIAGLPALGVTVLLVEHDMDLMMSVCDEIHVLNQGSSIASGKPEEVRANPRVIEAYLGAEDA</sequence>
<comment type="function">
    <text evidence="5">Involved in beta-(1--&gt;2)glucan export. Transmembrane domains (TMD) form a pore in the inner membrane and the ATP-binding domain (NBD) is responsible for energy generation.</text>
</comment>
<dbReference type="Gene3D" id="3.40.50.300">
    <property type="entry name" value="P-loop containing nucleotide triphosphate hydrolases"/>
    <property type="match status" value="1"/>
</dbReference>
<organism evidence="7 8">
    <name type="scientific">Bradyrhizobium canariense</name>
    <dbReference type="NCBI Taxonomy" id="255045"/>
    <lineage>
        <taxon>Bacteria</taxon>
        <taxon>Pseudomonadati</taxon>
        <taxon>Pseudomonadota</taxon>
        <taxon>Alphaproteobacteria</taxon>
        <taxon>Hyphomicrobiales</taxon>
        <taxon>Nitrobacteraceae</taxon>
        <taxon>Bradyrhizobium</taxon>
    </lineage>
</organism>
<keyword evidence="2" id="KW-0813">Transport</keyword>